<protein>
    <submittedName>
        <fullName evidence="4">Phage antirepressor Ant</fullName>
    </submittedName>
</protein>
<name>A0A6L9SW59_9BIFI</name>
<proteinExistence type="predicted"/>
<dbReference type="GO" id="GO:0003677">
    <property type="term" value="F:DNA binding"/>
    <property type="evidence" value="ECO:0007669"/>
    <property type="project" value="InterPro"/>
</dbReference>
<reference evidence="4 5" key="1">
    <citation type="submission" date="2019-10" db="EMBL/GenBank/DDBJ databases">
        <title>Bifidobacterium from non-human primates.</title>
        <authorList>
            <person name="Modesto M."/>
        </authorList>
    </citation>
    <scope>NUCLEOTIDE SEQUENCE [LARGE SCALE GENOMIC DNA]</scope>
    <source>
        <strain evidence="4 5">SMA15</strain>
    </source>
</reference>
<accession>A0A6L9SW59</accession>
<feature type="domain" description="Antirepressor protein C-terminal" evidence="2">
    <location>
        <begin position="174"/>
        <end position="274"/>
    </location>
</feature>
<dbReference type="Proteomes" id="UP000483293">
    <property type="component" value="Unassembled WGS sequence"/>
</dbReference>
<sequence length="288" mass="32425">MNTIQNIPFHGDTIEAIAQNGTWFASLRRMCENLGVDYSRQLQKLKEKPWAVVDIMPTTGADGKTYQMTMIDRRTTTMWLAGINAGKVREDLRAKIEAYQCEAADALDEYFNEGAAIRLNEGDTEDDIIAKGMLAAGRKIEQLKTQLEQSRAEVEKRGHQLEQAHENLGSLGRQLTEQQPYAAIGAQFVQLDGTISVRDVSRNFQQIDPKMTATRVYEILRKYGYVVKHGCAPTVKGVKPGYLKQKIGKKNNGNMARPYAVFTAKGIGWFITRFIANKQETLDILTIY</sequence>
<dbReference type="RefSeq" id="WP_163197147.1">
    <property type="nucleotide sequence ID" value="NZ_WHZV01000005.1"/>
</dbReference>
<dbReference type="InterPro" id="IPR005039">
    <property type="entry name" value="Ant_C"/>
</dbReference>
<dbReference type="Pfam" id="PF03374">
    <property type="entry name" value="ANT"/>
    <property type="match status" value="1"/>
</dbReference>
<dbReference type="EMBL" id="WHZV01000005">
    <property type="protein sequence ID" value="NEG55431.1"/>
    <property type="molecule type" value="Genomic_DNA"/>
</dbReference>
<dbReference type="InterPro" id="IPR018875">
    <property type="entry name" value="Antirepressor_Ant_N"/>
</dbReference>
<evidence type="ECO:0000259" key="2">
    <source>
        <dbReference type="Pfam" id="PF03374"/>
    </source>
</evidence>
<keyword evidence="5" id="KW-1185">Reference proteome</keyword>
<gene>
    <name evidence="4" type="ORF">GFD21_06555</name>
</gene>
<dbReference type="AlphaFoldDB" id="A0A6L9SW59"/>
<evidence type="ECO:0000313" key="4">
    <source>
        <dbReference type="EMBL" id="NEG55431.1"/>
    </source>
</evidence>
<keyword evidence="1" id="KW-0175">Coiled coil</keyword>
<organism evidence="4 5">
    <name type="scientific">Bifidobacterium platyrrhinorum</name>
    <dbReference type="NCBI Taxonomy" id="2661628"/>
    <lineage>
        <taxon>Bacteria</taxon>
        <taxon>Bacillati</taxon>
        <taxon>Actinomycetota</taxon>
        <taxon>Actinomycetes</taxon>
        <taxon>Bifidobacteriales</taxon>
        <taxon>Bifidobacteriaceae</taxon>
        <taxon>Bifidobacterium</taxon>
    </lineage>
</organism>
<dbReference type="Pfam" id="PF10547">
    <property type="entry name" value="P22_AR_N"/>
    <property type="match status" value="1"/>
</dbReference>
<evidence type="ECO:0000256" key="1">
    <source>
        <dbReference type="SAM" id="Coils"/>
    </source>
</evidence>
<dbReference type="PRINTS" id="PR01994">
    <property type="entry name" value="ANTIREPRESSR"/>
</dbReference>
<evidence type="ECO:0000313" key="5">
    <source>
        <dbReference type="Proteomes" id="UP000483293"/>
    </source>
</evidence>
<feature type="coiled-coil region" evidence="1">
    <location>
        <begin position="133"/>
        <end position="164"/>
    </location>
</feature>
<feature type="domain" description="Antirepressor protein ant N-terminal" evidence="3">
    <location>
        <begin position="6"/>
        <end position="116"/>
    </location>
</feature>
<evidence type="ECO:0000259" key="3">
    <source>
        <dbReference type="Pfam" id="PF10547"/>
    </source>
</evidence>
<comment type="caution">
    <text evidence="4">The sequence shown here is derived from an EMBL/GenBank/DDBJ whole genome shotgun (WGS) entry which is preliminary data.</text>
</comment>